<reference evidence="3 4" key="1">
    <citation type="submission" date="2014-04" db="EMBL/GenBank/DDBJ databases">
        <title>Draft genome sequence of Bacillus azotoformans MEV2011, a (co-) denitrifying strain unable to grow in the presence of oxygen.</title>
        <authorList>
            <person name="Nielsen M."/>
            <person name="Schreiber L."/>
            <person name="Finster K."/>
            <person name="Schramm A."/>
        </authorList>
    </citation>
    <scope>NUCLEOTIDE SEQUENCE [LARGE SCALE GENOMIC DNA]</scope>
    <source>
        <strain evidence="3 4">MEV2011</strain>
    </source>
</reference>
<sequence length="216" mass="23960">MKIDVNHLKTLMEIQALRSFNQSASITEEGNDPFSDLLQLEISKLQEHPASLIVSEDKDHPTNLALKELQALQPNFKIQNYSFPAVKGTNVQSNYEEIIKKAAAKYGVDANLIHSVIKHESNFNPLAKSKAGAAGLMQLMPATAKWLGVENVYDPKENIEAGTKYLKKMLDKYDGDLKLALAAYNAGPGNVDKYNGIPPFKETQAYVKKVTNSYFS</sequence>
<dbReference type="InterPro" id="IPR023346">
    <property type="entry name" value="Lysozyme-like_dom_sf"/>
</dbReference>
<comment type="similarity">
    <text evidence="1">Belongs to the transglycosylase Slt family.</text>
</comment>
<dbReference type="PANTHER" id="PTHR37423">
    <property type="entry name" value="SOLUBLE LYTIC MUREIN TRANSGLYCOSYLASE-RELATED"/>
    <property type="match status" value="1"/>
</dbReference>
<dbReference type="PATRIC" id="fig|1348973.3.peg.2317"/>
<evidence type="ECO:0000313" key="4">
    <source>
        <dbReference type="Proteomes" id="UP000027936"/>
    </source>
</evidence>
<dbReference type="OrthoDB" id="9815002at2"/>
<evidence type="ECO:0000256" key="1">
    <source>
        <dbReference type="ARBA" id="ARBA00007734"/>
    </source>
</evidence>
<evidence type="ECO:0000259" key="2">
    <source>
        <dbReference type="Pfam" id="PF01464"/>
    </source>
</evidence>
<protein>
    <submittedName>
        <fullName evidence="3">Soluble lytic murein transglycosylase-like protein</fullName>
    </submittedName>
</protein>
<proteinExistence type="inferred from homology"/>
<dbReference type="SUPFAM" id="SSF53955">
    <property type="entry name" value="Lysozyme-like"/>
    <property type="match status" value="1"/>
</dbReference>
<dbReference type="InterPro" id="IPR000189">
    <property type="entry name" value="Transglyc_AS"/>
</dbReference>
<dbReference type="Gene3D" id="1.10.530.10">
    <property type="match status" value="1"/>
</dbReference>
<dbReference type="GO" id="GO:0008933">
    <property type="term" value="F:peptidoglycan lytic transglycosylase activity"/>
    <property type="evidence" value="ECO:0007669"/>
    <property type="project" value="InterPro"/>
</dbReference>
<dbReference type="CDD" id="cd00254">
    <property type="entry name" value="LT-like"/>
    <property type="match status" value="1"/>
</dbReference>
<organism evidence="3 4">
    <name type="scientific">Schinkia azotoformans MEV2011</name>
    <dbReference type="NCBI Taxonomy" id="1348973"/>
    <lineage>
        <taxon>Bacteria</taxon>
        <taxon>Bacillati</taxon>
        <taxon>Bacillota</taxon>
        <taxon>Bacilli</taxon>
        <taxon>Bacillales</taxon>
        <taxon>Bacillaceae</taxon>
        <taxon>Calidifontibacillus/Schinkia group</taxon>
        <taxon>Schinkia</taxon>
    </lineage>
</organism>
<accession>A0A072NM71</accession>
<name>A0A072NM71_SCHAZ</name>
<dbReference type="GO" id="GO:0000270">
    <property type="term" value="P:peptidoglycan metabolic process"/>
    <property type="evidence" value="ECO:0007669"/>
    <property type="project" value="InterPro"/>
</dbReference>
<comment type="caution">
    <text evidence="3">The sequence shown here is derived from an EMBL/GenBank/DDBJ whole genome shotgun (WGS) entry which is preliminary data.</text>
</comment>
<gene>
    <name evidence="3" type="ORF">M670_02400</name>
</gene>
<dbReference type="EMBL" id="JJRY01000008">
    <property type="protein sequence ID" value="KEF38357.1"/>
    <property type="molecule type" value="Genomic_DNA"/>
</dbReference>
<dbReference type="AlphaFoldDB" id="A0A072NM71"/>
<evidence type="ECO:0000313" key="3">
    <source>
        <dbReference type="EMBL" id="KEF38357.1"/>
    </source>
</evidence>
<dbReference type="Proteomes" id="UP000027936">
    <property type="component" value="Unassembled WGS sequence"/>
</dbReference>
<dbReference type="InterPro" id="IPR008258">
    <property type="entry name" value="Transglycosylase_SLT_dom_1"/>
</dbReference>
<dbReference type="PANTHER" id="PTHR37423:SF2">
    <property type="entry name" value="MEMBRANE-BOUND LYTIC MUREIN TRANSGLYCOSYLASE C"/>
    <property type="match status" value="1"/>
</dbReference>
<dbReference type="PROSITE" id="PS00922">
    <property type="entry name" value="TRANSGLYCOSYLASE"/>
    <property type="match status" value="1"/>
</dbReference>
<dbReference type="GO" id="GO:0016020">
    <property type="term" value="C:membrane"/>
    <property type="evidence" value="ECO:0007669"/>
    <property type="project" value="InterPro"/>
</dbReference>
<dbReference type="RefSeq" id="WP_081847191.1">
    <property type="nucleotide sequence ID" value="NZ_JJRY01000008.1"/>
</dbReference>
<dbReference type="Pfam" id="PF01464">
    <property type="entry name" value="SLT"/>
    <property type="match status" value="1"/>
</dbReference>
<feature type="domain" description="Transglycosylase SLT" evidence="2">
    <location>
        <begin position="98"/>
        <end position="205"/>
    </location>
</feature>